<gene>
    <name evidence="1" type="ORF">STAS_31920</name>
</gene>
<evidence type="ECO:0000313" key="1">
    <source>
        <dbReference type="EMBL" id="GER54348.1"/>
    </source>
</evidence>
<organism evidence="1 2">
    <name type="scientific">Striga asiatica</name>
    <name type="common">Asiatic witchweed</name>
    <name type="synonym">Buchnera asiatica</name>
    <dbReference type="NCBI Taxonomy" id="4170"/>
    <lineage>
        <taxon>Eukaryota</taxon>
        <taxon>Viridiplantae</taxon>
        <taxon>Streptophyta</taxon>
        <taxon>Embryophyta</taxon>
        <taxon>Tracheophyta</taxon>
        <taxon>Spermatophyta</taxon>
        <taxon>Magnoliopsida</taxon>
        <taxon>eudicotyledons</taxon>
        <taxon>Gunneridae</taxon>
        <taxon>Pentapetalae</taxon>
        <taxon>asterids</taxon>
        <taxon>lamiids</taxon>
        <taxon>Lamiales</taxon>
        <taxon>Orobanchaceae</taxon>
        <taxon>Buchnereae</taxon>
        <taxon>Striga</taxon>
    </lineage>
</organism>
<comment type="caution">
    <text evidence="1">The sequence shown here is derived from an EMBL/GenBank/DDBJ whole genome shotgun (WGS) entry which is preliminary data.</text>
</comment>
<dbReference type="Proteomes" id="UP000325081">
    <property type="component" value="Unassembled WGS sequence"/>
</dbReference>
<keyword evidence="2" id="KW-1185">Reference proteome</keyword>
<proteinExistence type="predicted"/>
<accession>A0A5A7RA71</accession>
<sequence length="127" mass="14181">MEEASQLEIGADGVLGELAGEDEPDGGLDLARRDGRLFVVTRQPRRLHDELLEDVVDEAVHYPHGLARDPDVWVNLLQDLEYVDLVRLFFTFFFRFPSPAPSFEVFFSAAVDGFFSAGFFSALGAID</sequence>
<reference evidence="2" key="1">
    <citation type="journal article" date="2019" name="Curr. Biol.">
        <title>Genome Sequence of Striga asiatica Provides Insight into the Evolution of Plant Parasitism.</title>
        <authorList>
            <person name="Yoshida S."/>
            <person name="Kim S."/>
            <person name="Wafula E.K."/>
            <person name="Tanskanen J."/>
            <person name="Kim Y.M."/>
            <person name="Honaas L."/>
            <person name="Yang Z."/>
            <person name="Spallek T."/>
            <person name="Conn C.E."/>
            <person name="Ichihashi Y."/>
            <person name="Cheong K."/>
            <person name="Cui S."/>
            <person name="Der J.P."/>
            <person name="Gundlach H."/>
            <person name="Jiao Y."/>
            <person name="Hori C."/>
            <person name="Ishida J.K."/>
            <person name="Kasahara H."/>
            <person name="Kiba T."/>
            <person name="Kim M.S."/>
            <person name="Koo N."/>
            <person name="Laohavisit A."/>
            <person name="Lee Y.H."/>
            <person name="Lumba S."/>
            <person name="McCourt P."/>
            <person name="Mortimer J.C."/>
            <person name="Mutuku J.M."/>
            <person name="Nomura T."/>
            <person name="Sasaki-Sekimoto Y."/>
            <person name="Seto Y."/>
            <person name="Wang Y."/>
            <person name="Wakatake T."/>
            <person name="Sakakibara H."/>
            <person name="Demura T."/>
            <person name="Yamaguchi S."/>
            <person name="Yoneyama K."/>
            <person name="Manabe R.I."/>
            <person name="Nelson D.C."/>
            <person name="Schulman A.H."/>
            <person name="Timko M.P."/>
            <person name="dePamphilis C.W."/>
            <person name="Choi D."/>
            <person name="Shirasu K."/>
        </authorList>
    </citation>
    <scope>NUCLEOTIDE SEQUENCE [LARGE SCALE GENOMIC DNA]</scope>
    <source>
        <strain evidence="2">cv. UVA1</strain>
    </source>
</reference>
<evidence type="ECO:0000313" key="2">
    <source>
        <dbReference type="Proteomes" id="UP000325081"/>
    </source>
</evidence>
<dbReference type="OrthoDB" id="1744405at2759"/>
<protein>
    <submittedName>
        <fullName evidence="1">Nucleobase-ascorbate transporter 12</fullName>
    </submittedName>
</protein>
<name>A0A5A7RA71_STRAF</name>
<dbReference type="AlphaFoldDB" id="A0A5A7RA71"/>
<dbReference type="EMBL" id="BKCP01011070">
    <property type="protein sequence ID" value="GER54348.1"/>
    <property type="molecule type" value="Genomic_DNA"/>
</dbReference>